<accession>A0A9P0B7J1</accession>
<dbReference type="Gene3D" id="3.30.70.1730">
    <property type="match status" value="1"/>
</dbReference>
<name>A0A9P0B7J1_BRAAE</name>
<evidence type="ECO:0000256" key="6">
    <source>
        <dbReference type="ARBA" id="ARBA00038782"/>
    </source>
</evidence>
<dbReference type="OrthoDB" id="360689at2759"/>
<reference evidence="7" key="1">
    <citation type="submission" date="2021-12" db="EMBL/GenBank/DDBJ databases">
        <authorList>
            <person name="King R."/>
        </authorList>
    </citation>
    <scope>NUCLEOTIDE SEQUENCE</scope>
</reference>
<organism evidence="7 8">
    <name type="scientific">Brassicogethes aeneus</name>
    <name type="common">Rape pollen beetle</name>
    <name type="synonym">Meligethes aeneus</name>
    <dbReference type="NCBI Taxonomy" id="1431903"/>
    <lineage>
        <taxon>Eukaryota</taxon>
        <taxon>Metazoa</taxon>
        <taxon>Ecdysozoa</taxon>
        <taxon>Arthropoda</taxon>
        <taxon>Hexapoda</taxon>
        <taxon>Insecta</taxon>
        <taxon>Pterygota</taxon>
        <taxon>Neoptera</taxon>
        <taxon>Endopterygota</taxon>
        <taxon>Coleoptera</taxon>
        <taxon>Polyphaga</taxon>
        <taxon>Cucujiformia</taxon>
        <taxon>Nitidulidae</taxon>
        <taxon>Meligethinae</taxon>
        <taxon>Brassicogethes</taxon>
    </lineage>
</organism>
<evidence type="ECO:0000313" key="7">
    <source>
        <dbReference type="EMBL" id="CAH0556994.1"/>
    </source>
</evidence>
<keyword evidence="2" id="KW-0689">Ribosomal protein</keyword>
<dbReference type="EMBL" id="OV121136">
    <property type="protein sequence ID" value="CAH0556994.1"/>
    <property type="molecule type" value="Genomic_DNA"/>
</dbReference>
<dbReference type="GO" id="GO:1990904">
    <property type="term" value="C:ribonucleoprotein complex"/>
    <property type="evidence" value="ECO:0007669"/>
    <property type="project" value="UniProtKB-KW"/>
</dbReference>
<sequence>MALFNRKALCDTITPLVQIKRFRGKINIQRPKQAHYEKAVFLEATKPWFVNPNKDKPMSELCKGSGSAWKKEDRVNPFQQIIAGELKRWLTTSRLVAFYHMNPMNAETQFQAYVMFKKEKMHYKNYGRKTLEMAVEGTKYETLLEFYVSHSMTVFSPEPELKKLLKITKKFPQLVLLAGIYDGKLLSKDEFMYYSSIPNLESAQAGLVHTLNSAGSSLVSKLNSHQNSLVGNLEARAEQLQGEQK</sequence>
<dbReference type="FunFam" id="3.30.70.1730:FF:000012">
    <property type="entry name" value="Mitochondrial Ribosomal Protein, Large"/>
    <property type="match status" value="1"/>
</dbReference>
<dbReference type="PANTHER" id="PTHR11560">
    <property type="entry name" value="39S RIBOSOMAL PROTEIN L10, MITOCHONDRIAL"/>
    <property type="match status" value="1"/>
</dbReference>
<comment type="subunit">
    <text evidence="6">Component of the mitochondrial ribosome large subunit (39S) which comprises a 16S rRNA and about 50 distinct proteins.</text>
</comment>
<evidence type="ECO:0000256" key="2">
    <source>
        <dbReference type="ARBA" id="ARBA00022980"/>
    </source>
</evidence>
<dbReference type="InterPro" id="IPR047865">
    <property type="entry name" value="Ribosomal_uL10_bac_type"/>
</dbReference>
<comment type="similarity">
    <text evidence="1">Belongs to the universal ribosomal protein uL10 family.</text>
</comment>
<keyword evidence="3" id="KW-0687">Ribonucleoprotein</keyword>
<proteinExistence type="inferred from homology"/>
<evidence type="ECO:0000313" key="8">
    <source>
        <dbReference type="Proteomes" id="UP001154078"/>
    </source>
</evidence>
<keyword evidence="8" id="KW-1185">Reference proteome</keyword>
<dbReference type="SUPFAM" id="SSF160369">
    <property type="entry name" value="Ribosomal protein L10-like"/>
    <property type="match status" value="1"/>
</dbReference>
<dbReference type="AlphaFoldDB" id="A0A9P0B7J1"/>
<dbReference type="Proteomes" id="UP001154078">
    <property type="component" value="Chromosome 5"/>
</dbReference>
<evidence type="ECO:0000256" key="1">
    <source>
        <dbReference type="ARBA" id="ARBA00008889"/>
    </source>
</evidence>
<protein>
    <recommendedName>
        <fullName evidence="4">Large ribosomal subunit protein uL10m</fullName>
    </recommendedName>
    <alternativeName>
        <fullName evidence="5">39S ribosomal protein L10, mitochondrial</fullName>
    </alternativeName>
</protein>
<evidence type="ECO:0000256" key="5">
    <source>
        <dbReference type="ARBA" id="ARBA00035716"/>
    </source>
</evidence>
<dbReference type="GO" id="GO:0005840">
    <property type="term" value="C:ribosome"/>
    <property type="evidence" value="ECO:0007669"/>
    <property type="project" value="UniProtKB-KW"/>
</dbReference>
<evidence type="ECO:0000256" key="3">
    <source>
        <dbReference type="ARBA" id="ARBA00023274"/>
    </source>
</evidence>
<evidence type="ECO:0000256" key="4">
    <source>
        <dbReference type="ARBA" id="ARBA00035707"/>
    </source>
</evidence>
<dbReference type="InterPro" id="IPR043141">
    <property type="entry name" value="Ribosomal_uL10-like_sf"/>
</dbReference>
<gene>
    <name evidence="7" type="ORF">MELIAE_LOCUS7805</name>
</gene>